<dbReference type="InterPro" id="IPR047127">
    <property type="entry name" value="MutT-like"/>
</dbReference>
<evidence type="ECO:0000256" key="10">
    <source>
        <dbReference type="ARBA" id="ARBA00035861"/>
    </source>
</evidence>
<dbReference type="GO" id="GO:0044715">
    <property type="term" value="F:8-oxo-dGDP phosphatase activity"/>
    <property type="evidence" value="ECO:0007669"/>
    <property type="project" value="TreeGrafter"/>
</dbReference>
<feature type="binding site" evidence="17">
    <location>
        <begin position="43"/>
        <end position="46"/>
    </location>
    <ligand>
        <name>8-oxo-dGTP</name>
        <dbReference type="ChEBI" id="CHEBI:77896"/>
    </ligand>
</feature>
<evidence type="ECO:0000256" key="1">
    <source>
        <dbReference type="ARBA" id="ARBA00001946"/>
    </source>
</evidence>
<feature type="binding site" evidence="17">
    <location>
        <position position="131"/>
    </location>
    <ligand>
        <name>8-oxo-dGTP</name>
        <dbReference type="ChEBI" id="CHEBI:77896"/>
    </ligand>
</feature>
<reference evidence="20 21" key="1">
    <citation type="submission" date="2019-04" db="EMBL/GenBank/DDBJ databases">
        <title>Natronospirillum operosus gen. nov., sp. nov., a haloalkaliphilic satellite isolated from decaying biomass of laboratory culture of cyanobacterium Geitlerinema sp. and proposal of Natronospirillaceae fam. nov. and Saccharospirillaceae fam. nov.</title>
        <authorList>
            <person name="Kevbrin V."/>
            <person name="Boltyanskaya Y."/>
            <person name="Koziaeva V."/>
            <person name="Grouzdev D.S."/>
            <person name="Park M."/>
            <person name="Cho J."/>
        </authorList>
    </citation>
    <scope>NUCLEOTIDE SEQUENCE [LARGE SCALE GENOMIC DNA]</scope>
    <source>
        <strain evidence="20 21">G-116</strain>
    </source>
</reference>
<keyword evidence="3" id="KW-0515">Mutator protein</keyword>
<evidence type="ECO:0000256" key="18">
    <source>
        <dbReference type="PIRSR" id="PIRSR603561-2"/>
    </source>
</evidence>
<dbReference type="Pfam" id="PF14815">
    <property type="entry name" value="NUDIX_4"/>
    <property type="match status" value="1"/>
</dbReference>
<evidence type="ECO:0000256" key="12">
    <source>
        <dbReference type="ARBA" id="ARBA00038905"/>
    </source>
</evidence>
<feature type="binding site" evidence="18">
    <location>
        <position position="46"/>
    </location>
    <ligand>
        <name>Mg(2+)</name>
        <dbReference type="ChEBI" id="CHEBI:18420"/>
    </ligand>
</feature>
<evidence type="ECO:0000256" key="3">
    <source>
        <dbReference type="ARBA" id="ARBA00022457"/>
    </source>
</evidence>
<evidence type="ECO:0000256" key="16">
    <source>
        <dbReference type="ARBA" id="ARBA00042798"/>
    </source>
</evidence>
<dbReference type="SUPFAM" id="SSF55811">
    <property type="entry name" value="Nudix"/>
    <property type="match status" value="1"/>
</dbReference>
<keyword evidence="6" id="KW-0227">DNA damage</keyword>
<evidence type="ECO:0000256" key="5">
    <source>
        <dbReference type="ARBA" id="ARBA00022723"/>
    </source>
</evidence>
<organism evidence="20 21">
    <name type="scientific">Natronospirillum operosum</name>
    <dbReference type="NCBI Taxonomy" id="2759953"/>
    <lineage>
        <taxon>Bacteria</taxon>
        <taxon>Pseudomonadati</taxon>
        <taxon>Pseudomonadota</taxon>
        <taxon>Gammaproteobacteria</taxon>
        <taxon>Oceanospirillales</taxon>
        <taxon>Natronospirillaceae</taxon>
        <taxon>Natronospirillum</taxon>
    </lineage>
</organism>
<dbReference type="PROSITE" id="PS51462">
    <property type="entry name" value="NUDIX"/>
    <property type="match status" value="1"/>
</dbReference>
<evidence type="ECO:0000256" key="14">
    <source>
        <dbReference type="ARBA" id="ARBA00041592"/>
    </source>
</evidence>
<dbReference type="Gene3D" id="3.90.79.10">
    <property type="entry name" value="Nucleoside Triphosphate Pyrophosphohydrolase"/>
    <property type="match status" value="1"/>
</dbReference>
<feature type="binding site" evidence="18">
    <location>
        <position position="66"/>
    </location>
    <ligand>
        <name>Mg(2+)</name>
        <dbReference type="ChEBI" id="CHEBI:18420"/>
    </ligand>
</feature>
<dbReference type="InterPro" id="IPR003561">
    <property type="entry name" value="Mutator_MutT"/>
</dbReference>
<keyword evidence="9" id="KW-0234">DNA repair</keyword>
<dbReference type="RefSeq" id="WP_135483407.1">
    <property type="nucleotide sequence ID" value="NZ_SRMF01000004.1"/>
</dbReference>
<evidence type="ECO:0000256" key="11">
    <source>
        <dbReference type="ARBA" id="ARBA00036904"/>
    </source>
</evidence>
<evidence type="ECO:0000256" key="8">
    <source>
        <dbReference type="ARBA" id="ARBA00022842"/>
    </source>
</evidence>
<comment type="similarity">
    <text evidence="2">Belongs to the Nudix hydrolase family.</text>
</comment>
<evidence type="ECO:0000256" key="15">
    <source>
        <dbReference type="ARBA" id="ARBA00041979"/>
    </source>
</evidence>
<dbReference type="InterPro" id="IPR020476">
    <property type="entry name" value="Nudix_hydrolase"/>
</dbReference>
<comment type="catalytic activity">
    <reaction evidence="10">
        <text>8-oxo-dGTP + H2O = 8-oxo-dGMP + diphosphate + H(+)</text>
        <dbReference type="Rhea" id="RHEA:31575"/>
        <dbReference type="ChEBI" id="CHEBI:15377"/>
        <dbReference type="ChEBI" id="CHEBI:15378"/>
        <dbReference type="ChEBI" id="CHEBI:33019"/>
        <dbReference type="ChEBI" id="CHEBI:63224"/>
        <dbReference type="ChEBI" id="CHEBI:77896"/>
        <dbReference type="EC" id="3.6.1.55"/>
    </reaction>
</comment>
<feature type="binding site" evidence="17">
    <location>
        <position position="37"/>
    </location>
    <ligand>
        <name>8-oxo-dGTP</name>
        <dbReference type="ChEBI" id="CHEBI:77896"/>
    </ligand>
</feature>
<keyword evidence="8 18" id="KW-0460">Magnesium</keyword>
<evidence type="ECO:0000256" key="6">
    <source>
        <dbReference type="ARBA" id="ARBA00022763"/>
    </source>
</evidence>
<dbReference type="GO" id="GO:0006281">
    <property type="term" value="P:DNA repair"/>
    <property type="evidence" value="ECO:0007669"/>
    <property type="project" value="UniProtKB-KW"/>
</dbReference>
<keyword evidence="21" id="KW-1185">Reference proteome</keyword>
<dbReference type="Proteomes" id="UP000297475">
    <property type="component" value="Unassembled WGS sequence"/>
</dbReference>
<evidence type="ECO:0000256" key="17">
    <source>
        <dbReference type="PIRSR" id="PIRSR603561-1"/>
    </source>
</evidence>
<proteinExistence type="inferred from homology"/>
<dbReference type="InterPro" id="IPR020084">
    <property type="entry name" value="NUDIX_hydrolase_CS"/>
</dbReference>
<gene>
    <name evidence="20" type="primary">mutT</name>
    <name evidence="20" type="ORF">E4656_11410</name>
</gene>
<dbReference type="AlphaFoldDB" id="A0A4Z0W680"/>
<evidence type="ECO:0000256" key="7">
    <source>
        <dbReference type="ARBA" id="ARBA00022801"/>
    </source>
</evidence>
<dbReference type="NCBIfam" id="TIGR00586">
    <property type="entry name" value="mutt"/>
    <property type="match status" value="1"/>
</dbReference>
<evidence type="ECO:0000256" key="9">
    <source>
        <dbReference type="ARBA" id="ARBA00023204"/>
    </source>
</evidence>
<keyword evidence="5 18" id="KW-0479">Metal-binding</keyword>
<comment type="catalytic activity">
    <reaction evidence="11">
        <text>8-oxo-GTP + H2O = 8-oxo-GMP + diphosphate + H(+)</text>
        <dbReference type="Rhea" id="RHEA:67616"/>
        <dbReference type="ChEBI" id="CHEBI:15377"/>
        <dbReference type="ChEBI" id="CHEBI:15378"/>
        <dbReference type="ChEBI" id="CHEBI:33019"/>
        <dbReference type="ChEBI" id="CHEBI:143553"/>
        <dbReference type="ChEBI" id="CHEBI:145694"/>
    </reaction>
</comment>
<dbReference type="InterPro" id="IPR000086">
    <property type="entry name" value="NUDIX_hydrolase_dom"/>
</dbReference>
<evidence type="ECO:0000256" key="4">
    <source>
        <dbReference type="ARBA" id="ARBA00022705"/>
    </source>
</evidence>
<evidence type="ECO:0000256" key="13">
    <source>
        <dbReference type="ARBA" id="ARBA00040794"/>
    </source>
</evidence>
<feature type="binding site" evidence="17">
    <location>
        <position position="32"/>
    </location>
    <ligand>
        <name>8-oxo-dGTP</name>
        <dbReference type="ChEBI" id="CHEBI:77896"/>
    </ligand>
</feature>
<evidence type="ECO:0000313" key="20">
    <source>
        <dbReference type="EMBL" id="TGG92735.1"/>
    </source>
</evidence>
<dbReference type="PANTHER" id="PTHR47707:SF1">
    <property type="entry name" value="NUDIX HYDROLASE FAMILY PROTEIN"/>
    <property type="match status" value="1"/>
</dbReference>
<dbReference type="PROSITE" id="PS00893">
    <property type="entry name" value="NUDIX_BOX"/>
    <property type="match status" value="1"/>
</dbReference>
<dbReference type="CDD" id="cd03425">
    <property type="entry name" value="NUDIX_MutT_NudA_like"/>
    <property type="match status" value="1"/>
</dbReference>
<dbReference type="PANTHER" id="PTHR47707">
    <property type="entry name" value="8-OXO-DGTP DIPHOSPHATASE"/>
    <property type="match status" value="1"/>
</dbReference>
<dbReference type="GO" id="GO:0044716">
    <property type="term" value="F:8-oxo-GDP phosphatase activity"/>
    <property type="evidence" value="ECO:0007669"/>
    <property type="project" value="TreeGrafter"/>
</dbReference>
<dbReference type="GO" id="GO:0035539">
    <property type="term" value="F:8-oxo-7,8-dihydrodeoxyguanosine triphosphate pyrophosphatase activity"/>
    <property type="evidence" value="ECO:0007669"/>
    <property type="project" value="UniProtKB-EC"/>
</dbReference>
<dbReference type="PRINTS" id="PR00502">
    <property type="entry name" value="NUDIXFAMILY"/>
</dbReference>
<dbReference type="EMBL" id="SRMF01000004">
    <property type="protein sequence ID" value="TGG92735.1"/>
    <property type="molecule type" value="Genomic_DNA"/>
</dbReference>
<name>A0A4Z0W680_9GAMM</name>
<evidence type="ECO:0000256" key="2">
    <source>
        <dbReference type="ARBA" id="ARBA00005582"/>
    </source>
</evidence>
<protein>
    <recommendedName>
        <fullName evidence="13">8-oxo-dGTP diphosphatase</fullName>
        <ecNumber evidence="12">3.6.1.55</ecNumber>
    </recommendedName>
    <alternativeName>
        <fullName evidence="16">7,8-dihydro-8-oxoguanine-triphosphatase</fullName>
    </alternativeName>
    <alternativeName>
        <fullName evidence="15">Mutator protein MutT</fullName>
    </alternativeName>
    <alternativeName>
        <fullName evidence="14">dGTP pyrophosphohydrolase</fullName>
    </alternativeName>
</protein>
<dbReference type="EC" id="3.6.1.55" evidence="12"/>
<comment type="cofactor">
    <cofactor evidence="1 18">
        <name>Mg(2+)</name>
        <dbReference type="ChEBI" id="CHEBI:18420"/>
    </cofactor>
</comment>
<accession>A0A4Z0W680</accession>
<dbReference type="GO" id="GO:0046872">
    <property type="term" value="F:metal ion binding"/>
    <property type="evidence" value="ECO:0007669"/>
    <property type="project" value="UniProtKB-KW"/>
</dbReference>
<dbReference type="InterPro" id="IPR029119">
    <property type="entry name" value="MutY_C"/>
</dbReference>
<keyword evidence="7" id="KW-0378">Hydrolase</keyword>
<keyword evidence="4" id="KW-0235">DNA replication</keyword>
<feature type="domain" description="Nudix hydrolase" evidence="19">
    <location>
        <begin position="12"/>
        <end position="140"/>
    </location>
</feature>
<sequence length="143" mass="15654">MTATASELTPTVVRVAVGVLVNDQRQVLIARRAAHQHQGGRWEFPGGKIEGRENLAEALTREFAEEVGLVLDIPADLAPWQVIEHDYGDKRVCLEVAQIGAYSGQPEGREGQEVRWMPVQALNPEEFPAANISIIEALQADCA</sequence>
<dbReference type="OrthoDB" id="9810648at2"/>
<dbReference type="GO" id="GO:0006260">
    <property type="term" value="P:DNA replication"/>
    <property type="evidence" value="ECO:0007669"/>
    <property type="project" value="UniProtKB-KW"/>
</dbReference>
<dbReference type="InterPro" id="IPR015797">
    <property type="entry name" value="NUDIX_hydrolase-like_dom_sf"/>
</dbReference>
<dbReference type="GO" id="GO:0008413">
    <property type="term" value="F:8-oxo-7,8-dihydroguanosine triphosphate pyrophosphatase activity"/>
    <property type="evidence" value="ECO:0007669"/>
    <property type="project" value="InterPro"/>
</dbReference>
<comment type="caution">
    <text evidence="20">The sequence shown here is derived from an EMBL/GenBank/DDBJ whole genome shotgun (WGS) entry which is preliminary data.</text>
</comment>
<evidence type="ECO:0000259" key="19">
    <source>
        <dbReference type="PROSITE" id="PS51462"/>
    </source>
</evidence>
<evidence type="ECO:0000313" key="21">
    <source>
        <dbReference type="Proteomes" id="UP000297475"/>
    </source>
</evidence>